<evidence type="ECO:0000256" key="1">
    <source>
        <dbReference type="SAM" id="MobiDB-lite"/>
    </source>
</evidence>
<keyword evidence="3" id="KW-1185">Reference proteome</keyword>
<dbReference type="AlphaFoldDB" id="A0A5B7FI32"/>
<evidence type="ECO:0000313" key="3">
    <source>
        <dbReference type="Proteomes" id="UP000324222"/>
    </source>
</evidence>
<dbReference type="EMBL" id="VSRR010006355">
    <property type="protein sequence ID" value="MPC44598.1"/>
    <property type="molecule type" value="Genomic_DNA"/>
</dbReference>
<proteinExistence type="predicted"/>
<comment type="caution">
    <text evidence="2">The sequence shown here is derived from an EMBL/GenBank/DDBJ whole genome shotgun (WGS) entry which is preliminary data.</text>
</comment>
<sequence>MPLSPAPPPHQTPLCGDGRRVRQDRRWVSHSPGLANFHYSHRVHRHTPAAVAAGRWPPQQYTGSWGGGRERGHRHHLTAHEGAAKQTYRSSLQPAPQTLPRRPASVLHSVNLEQRFRTPLLISET</sequence>
<protein>
    <submittedName>
        <fullName evidence="2">Uncharacterized protein</fullName>
    </submittedName>
</protein>
<feature type="region of interest" description="Disordered" evidence="1">
    <location>
        <begin position="1"/>
        <end position="20"/>
    </location>
</feature>
<accession>A0A5B7FI32</accession>
<feature type="compositionally biased region" description="Pro residues" evidence="1">
    <location>
        <begin position="1"/>
        <end position="11"/>
    </location>
</feature>
<dbReference type="Proteomes" id="UP000324222">
    <property type="component" value="Unassembled WGS sequence"/>
</dbReference>
<feature type="compositionally biased region" description="Polar residues" evidence="1">
    <location>
        <begin position="87"/>
        <end position="96"/>
    </location>
</feature>
<gene>
    <name evidence="2" type="ORF">E2C01_038274</name>
</gene>
<reference evidence="2 3" key="1">
    <citation type="submission" date="2019-05" db="EMBL/GenBank/DDBJ databases">
        <title>Another draft genome of Portunus trituberculatus and its Hox gene families provides insights of decapod evolution.</title>
        <authorList>
            <person name="Jeong J.-H."/>
            <person name="Song I."/>
            <person name="Kim S."/>
            <person name="Choi T."/>
            <person name="Kim D."/>
            <person name="Ryu S."/>
            <person name="Kim W."/>
        </authorList>
    </citation>
    <scope>NUCLEOTIDE SEQUENCE [LARGE SCALE GENOMIC DNA]</scope>
    <source>
        <tissue evidence="2">Muscle</tissue>
    </source>
</reference>
<evidence type="ECO:0000313" key="2">
    <source>
        <dbReference type="EMBL" id="MPC44598.1"/>
    </source>
</evidence>
<name>A0A5B7FI32_PORTR</name>
<organism evidence="2 3">
    <name type="scientific">Portunus trituberculatus</name>
    <name type="common">Swimming crab</name>
    <name type="synonym">Neptunus trituberculatus</name>
    <dbReference type="NCBI Taxonomy" id="210409"/>
    <lineage>
        <taxon>Eukaryota</taxon>
        <taxon>Metazoa</taxon>
        <taxon>Ecdysozoa</taxon>
        <taxon>Arthropoda</taxon>
        <taxon>Crustacea</taxon>
        <taxon>Multicrustacea</taxon>
        <taxon>Malacostraca</taxon>
        <taxon>Eumalacostraca</taxon>
        <taxon>Eucarida</taxon>
        <taxon>Decapoda</taxon>
        <taxon>Pleocyemata</taxon>
        <taxon>Brachyura</taxon>
        <taxon>Eubrachyura</taxon>
        <taxon>Portunoidea</taxon>
        <taxon>Portunidae</taxon>
        <taxon>Portuninae</taxon>
        <taxon>Portunus</taxon>
    </lineage>
</organism>
<feature type="region of interest" description="Disordered" evidence="1">
    <location>
        <begin position="50"/>
        <end position="104"/>
    </location>
</feature>